<dbReference type="InterPro" id="IPR012677">
    <property type="entry name" value="Nucleotide-bd_a/b_plait_sf"/>
</dbReference>
<dbReference type="InterPro" id="IPR035979">
    <property type="entry name" value="RBD_domain_sf"/>
</dbReference>
<protein>
    <submittedName>
        <fullName evidence="5">(wild Malaysian banana) hypothetical protein</fullName>
    </submittedName>
</protein>
<proteinExistence type="predicted"/>
<dbReference type="CDD" id="cd21039">
    <property type="entry name" value="NURR"/>
    <property type="match status" value="1"/>
</dbReference>
<keyword evidence="1 2" id="KW-0694">RNA-binding</keyword>
<dbReference type="EMBL" id="HG996469">
    <property type="protein sequence ID" value="CAG1844248.1"/>
    <property type="molecule type" value="Genomic_DNA"/>
</dbReference>
<evidence type="ECO:0000256" key="1">
    <source>
        <dbReference type="ARBA" id="ARBA00022884"/>
    </source>
</evidence>
<evidence type="ECO:0000256" key="3">
    <source>
        <dbReference type="SAM" id="MobiDB-lite"/>
    </source>
</evidence>
<dbReference type="PROSITE" id="PS50102">
    <property type="entry name" value="RRM"/>
    <property type="match status" value="3"/>
</dbReference>
<feature type="domain" description="RRM" evidence="4">
    <location>
        <begin position="152"/>
        <end position="230"/>
    </location>
</feature>
<dbReference type="InterPro" id="IPR041337">
    <property type="entry name" value="hnRNP_Q_AcD"/>
</dbReference>
<dbReference type="Pfam" id="PF00076">
    <property type="entry name" value="RRM_1"/>
    <property type="match status" value="2"/>
</dbReference>
<evidence type="ECO:0000259" key="4">
    <source>
        <dbReference type="PROSITE" id="PS50102"/>
    </source>
</evidence>
<feature type="region of interest" description="Disordered" evidence="3">
    <location>
        <begin position="468"/>
        <end position="529"/>
    </location>
</feature>
<dbReference type="Pfam" id="PF18360">
    <property type="entry name" value="hnRNP_Q_AcD"/>
    <property type="match status" value="1"/>
</dbReference>
<organism evidence="5">
    <name type="scientific">Musa acuminata subsp. malaccensis</name>
    <name type="common">Wild banana</name>
    <name type="synonym">Musa malaccensis</name>
    <dbReference type="NCBI Taxonomy" id="214687"/>
    <lineage>
        <taxon>Eukaryota</taxon>
        <taxon>Viridiplantae</taxon>
        <taxon>Streptophyta</taxon>
        <taxon>Embryophyta</taxon>
        <taxon>Tracheophyta</taxon>
        <taxon>Spermatophyta</taxon>
        <taxon>Magnoliopsida</taxon>
        <taxon>Liliopsida</taxon>
        <taxon>Zingiberales</taxon>
        <taxon>Musaceae</taxon>
        <taxon>Musa</taxon>
    </lineage>
</organism>
<name>A0A8D7A786_MUSAM</name>
<evidence type="ECO:0000313" key="5">
    <source>
        <dbReference type="EMBL" id="CAG1844248.1"/>
    </source>
</evidence>
<feature type="compositionally biased region" description="Basic and acidic residues" evidence="3">
    <location>
        <begin position="234"/>
        <end position="255"/>
    </location>
</feature>
<evidence type="ECO:0000256" key="2">
    <source>
        <dbReference type="PROSITE-ProRule" id="PRU00176"/>
    </source>
</evidence>
<feature type="compositionally biased region" description="Basic and acidic residues" evidence="3">
    <location>
        <begin position="516"/>
        <end position="529"/>
    </location>
</feature>
<feature type="domain" description="RRM" evidence="4">
    <location>
        <begin position="49"/>
        <end position="139"/>
    </location>
</feature>
<feature type="domain" description="RRM" evidence="4">
    <location>
        <begin position="1"/>
        <end position="47"/>
    </location>
</feature>
<dbReference type="AlphaFoldDB" id="A0A8D7A786"/>
<dbReference type="SMART" id="SM00360">
    <property type="entry name" value="RRM"/>
    <property type="match status" value="2"/>
</dbReference>
<dbReference type="CDD" id="cd00590">
    <property type="entry name" value="RRM_SF"/>
    <property type="match status" value="2"/>
</dbReference>
<reference evidence="5" key="1">
    <citation type="submission" date="2021-03" db="EMBL/GenBank/DDBJ databases">
        <authorList>
            <consortium name="Genoscope - CEA"/>
            <person name="William W."/>
        </authorList>
    </citation>
    <scope>NUCLEOTIDE SEQUENCE</scope>
    <source>
        <strain evidence="5">Doubled-haploid Pahang</strain>
    </source>
</reference>
<gene>
    <name evidence="5" type="ORF">GSMUA_140430.1</name>
</gene>
<feature type="compositionally biased region" description="Basic and acidic residues" evidence="3">
    <location>
        <begin position="262"/>
        <end position="271"/>
    </location>
</feature>
<dbReference type="Gene3D" id="3.30.70.330">
    <property type="match status" value="3"/>
</dbReference>
<dbReference type="PANTHER" id="PTHR21245">
    <property type="entry name" value="HETEROGENEOUS NUCLEAR RIBONUCLEOPROTEIN"/>
    <property type="match status" value="1"/>
</dbReference>
<sequence>MIKDQEGNSKGFCFVRFTTKEAAFRAYKENDGVMVHGKSIRVALSSDQDSLFFGNLHKDWSLEEFDKLVRQAFKDVLSVNLAMYPSAEDFAAGKRRLNRGFAFVQFSSHAAAARAYRIGSKADFLLAGKWHPVIDWAEKEPEIDPEELSKIKAAFIGNLPNDADEEYLKKLFDPLGKVERVALSRKGHFPVGFVHFAKRADLDNAIKEMDGKIVQGPRRGPKFKIQVAVARPVEMGKRPRDEPKNKPLPRSRDQSDSSYDGHISDSLDHKSKAPRLADQVPDTIDPYEAAVITLPAVVKEHLLQVLRVGIATRYDLNLRCITSLRELSESAAIAVLDQFMLSGADRQDKGAYFASLVSKHQAEKFGQRGSTSYVPQKTRKMFSLGARLCSEGIDLPKESELLSLGAQLCSEEIDHSASRSVIFSLFIRNRLSPALFPSSSSSSLYDRPLPSRSSVRKLEDITPSYRVPASSMRYGPGIGSSSHLSPKEHPVERRQMKFDPFTGEPYKYDPFTGEPIKPEPHGRRSESFF</sequence>
<dbReference type="SUPFAM" id="SSF54928">
    <property type="entry name" value="RNA-binding domain, RBD"/>
    <property type="match status" value="2"/>
</dbReference>
<feature type="compositionally biased region" description="Basic and acidic residues" evidence="3">
    <location>
        <begin position="485"/>
        <end position="497"/>
    </location>
</feature>
<accession>A0A8D7A786</accession>
<feature type="region of interest" description="Disordered" evidence="3">
    <location>
        <begin position="232"/>
        <end position="275"/>
    </location>
</feature>
<dbReference type="GO" id="GO:0003723">
    <property type="term" value="F:RNA binding"/>
    <property type="evidence" value="ECO:0007669"/>
    <property type="project" value="UniProtKB-UniRule"/>
</dbReference>
<dbReference type="InterPro" id="IPR000504">
    <property type="entry name" value="RRM_dom"/>
</dbReference>